<evidence type="ECO:0000313" key="3">
    <source>
        <dbReference type="Proteomes" id="UP000815325"/>
    </source>
</evidence>
<organism evidence="2 3">
    <name type="scientific">Dunaliella salina</name>
    <name type="common">Green alga</name>
    <name type="synonym">Protococcus salinus</name>
    <dbReference type="NCBI Taxonomy" id="3046"/>
    <lineage>
        <taxon>Eukaryota</taxon>
        <taxon>Viridiplantae</taxon>
        <taxon>Chlorophyta</taxon>
        <taxon>core chlorophytes</taxon>
        <taxon>Chlorophyceae</taxon>
        <taxon>CS clade</taxon>
        <taxon>Chlamydomonadales</taxon>
        <taxon>Dunaliellaceae</taxon>
        <taxon>Dunaliella</taxon>
    </lineage>
</organism>
<reference evidence="2" key="1">
    <citation type="submission" date="2017-08" db="EMBL/GenBank/DDBJ databases">
        <authorList>
            <person name="Polle J.E."/>
            <person name="Barry K."/>
            <person name="Cushman J."/>
            <person name="Schmutz J."/>
            <person name="Tran D."/>
            <person name="Hathwaick L.T."/>
            <person name="Yim W.C."/>
            <person name="Jenkins J."/>
            <person name="Mckie-Krisberg Z.M."/>
            <person name="Prochnik S."/>
            <person name="Lindquist E."/>
            <person name="Dockter R.B."/>
            <person name="Adam C."/>
            <person name="Molina H."/>
            <person name="Bunkerborg J."/>
            <person name="Jin E."/>
            <person name="Buchheim M."/>
            <person name="Magnuson J."/>
        </authorList>
    </citation>
    <scope>NUCLEOTIDE SEQUENCE</scope>
    <source>
        <strain evidence="2">CCAP 19/18</strain>
    </source>
</reference>
<dbReference type="EMBL" id="MU069926">
    <property type="protein sequence ID" value="KAF5831719.1"/>
    <property type="molecule type" value="Genomic_DNA"/>
</dbReference>
<accession>A0ABQ7GAT0</accession>
<proteinExistence type="predicted"/>
<evidence type="ECO:0008006" key="4">
    <source>
        <dbReference type="Google" id="ProtNLM"/>
    </source>
</evidence>
<comment type="caution">
    <text evidence="2">The sequence shown here is derived from an EMBL/GenBank/DDBJ whole genome shotgun (WGS) entry which is preliminary data.</text>
</comment>
<evidence type="ECO:0000313" key="2">
    <source>
        <dbReference type="EMBL" id="KAF5831719.1"/>
    </source>
</evidence>
<feature type="compositionally biased region" description="Polar residues" evidence="1">
    <location>
        <begin position="24"/>
        <end position="33"/>
    </location>
</feature>
<name>A0ABQ7GAT0_DUNSA</name>
<evidence type="ECO:0000256" key="1">
    <source>
        <dbReference type="SAM" id="MobiDB-lite"/>
    </source>
</evidence>
<sequence length="74" mass="7602">MQVCSVGGKDWAIFQFRVAPVSDVPNSAHTPQSGGQKAAGAGGASEPEAKAVWGALDPSGKIFGYTTNPYPLPQ</sequence>
<feature type="region of interest" description="Disordered" evidence="1">
    <location>
        <begin position="24"/>
        <end position="49"/>
    </location>
</feature>
<gene>
    <name evidence="2" type="ORF">DUNSADRAFT_12693</name>
</gene>
<dbReference type="Proteomes" id="UP000815325">
    <property type="component" value="Unassembled WGS sequence"/>
</dbReference>
<keyword evidence="3" id="KW-1185">Reference proteome</keyword>
<protein>
    <recommendedName>
        <fullName evidence="4">Encoded protein</fullName>
    </recommendedName>
</protein>